<dbReference type="GO" id="GO:0050821">
    <property type="term" value="P:protein stabilization"/>
    <property type="evidence" value="ECO:0007669"/>
    <property type="project" value="TreeGrafter"/>
</dbReference>
<dbReference type="Gene3D" id="3.30.910.20">
    <property type="entry name" value="Skp domain"/>
    <property type="match status" value="1"/>
</dbReference>
<dbReference type="Proteomes" id="UP000463939">
    <property type="component" value="Chromosome"/>
</dbReference>
<dbReference type="InterPro" id="IPR005632">
    <property type="entry name" value="Chaperone_Skp"/>
</dbReference>
<dbReference type="PIRSF" id="PIRSF002094">
    <property type="entry name" value="OMP26_Skp"/>
    <property type="match status" value="1"/>
</dbReference>
<evidence type="ECO:0000313" key="4">
    <source>
        <dbReference type="EMBL" id="BBP01351.1"/>
    </source>
</evidence>
<evidence type="ECO:0000313" key="5">
    <source>
        <dbReference type="Proteomes" id="UP000463939"/>
    </source>
</evidence>
<evidence type="ECO:0000256" key="2">
    <source>
        <dbReference type="PIRNR" id="PIRNR002094"/>
    </source>
</evidence>
<gene>
    <name evidence="4" type="ORF">SFSGTM_20590</name>
</gene>
<dbReference type="GO" id="GO:0005829">
    <property type="term" value="C:cytosol"/>
    <property type="evidence" value="ECO:0007669"/>
    <property type="project" value="TreeGrafter"/>
</dbReference>
<dbReference type="GO" id="GO:0051082">
    <property type="term" value="F:unfolded protein binding"/>
    <property type="evidence" value="ECO:0007669"/>
    <property type="project" value="InterPro"/>
</dbReference>
<evidence type="ECO:0000256" key="1">
    <source>
        <dbReference type="ARBA" id="ARBA00022729"/>
    </source>
</evidence>
<proteinExistence type="inferred from homology"/>
<comment type="similarity">
    <text evidence="2">Belongs to the skp family.</text>
</comment>
<dbReference type="EMBL" id="AP021881">
    <property type="protein sequence ID" value="BBP01351.1"/>
    <property type="molecule type" value="Genomic_DNA"/>
</dbReference>
<organism evidence="4 5">
    <name type="scientific">Sulfuriferula nivalis</name>
    <dbReference type="NCBI Taxonomy" id="2675298"/>
    <lineage>
        <taxon>Bacteria</taxon>
        <taxon>Pseudomonadati</taxon>
        <taxon>Pseudomonadota</taxon>
        <taxon>Betaproteobacteria</taxon>
        <taxon>Nitrosomonadales</taxon>
        <taxon>Sulfuricellaceae</taxon>
        <taxon>Sulfuriferula</taxon>
    </lineage>
</organism>
<dbReference type="PANTHER" id="PTHR35089">
    <property type="entry name" value="CHAPERONE PROTEIN SKP"/>
    <property type="match status" value="1"/>
</dbReference>
<reference evidence="5" key="1">
    <citation type="submission" date="2019-11" db="EMBL/GenBank/DDBJ databases">
        <title>Isolation and characterization of a novel species in the genus Sulfuriferula.</title>
        <authorList>
            <person name="Mochizuki J."/>
            <person name="Kojima H."/>
            <person name="Fukui M."/>
        </authorList>
    </citation>
    <scope>NUCLEOTIDE SEQUENCE [LARGE SCALE GENOMIC DNA]</scope>
    <source>
        <strain evidence="5">SGTM</strain>
    </source>
</reference>
<sequence length="166" mass="19092">MNKVVLKQLVVAVSLLVSSVTAMADMKIGFVNTDRVFREAPIALAAQKKLEKEFSGRDADLQKMAKQARDLQAQLEKDGLTMSDADKQRKERDLANLNRDYQRSVREFREDLNVRRNEELVKVQDKARKAIQAYGESEKYDVILEDVIYFSPKIDITDRIIRSLSQ</sequence>
<feature type="chain" id="PRO_5032820263" evidence="3">
    <location>
        <begin position="25"/>
        <end position="166"/>
    </location>
</feature>
<evidence type="ECO:0000256" key="3">
    <source>
        <dbReference type="SAM" id="SignalP"/>
    </source>
</evidence>
<protein>
    <submittedName>
        <fullName evidence="4">Outer membrane protein chaperone</fullName>
    </submittedName>
</protein>
<accession>A0A809RR59</accession>
<keyword evidence="1 3" id="KW-0732">Signal</keyword>
<dbReference type="Pfam" id="PF03938">
    <property type="entry name" value="OmpH"/>
    <property type="match status" value="1"/>
</dbReference>
<name>A0A809RR59_9PROT</name>
<dbReference type="RefSeq" id="WP_232525964.1">
    <property type="nucleotide sequence ID" value="NZ_AP021881.1"/>
</dbReference>
<dbReference type="PANTHER" id="PTHR35089:SF1">
    <property type="entry name" value="CHAPERONE PROTEIN SKP"/>
    <property type="match status" value="1"/>
</dbReference>
<keyword evidence="5" id="KW-1185">Reference proteome</keyword>
<dbReference type="InterPro" id="IPR024930">
    <property type="entry name" value="Skp_dom_sf"/>
</dbReference>
<dbReference type="AlphaFoldDB" id="A0A809RR59"/>
<dbReference type="SMART" id="SM00935">
    <property type="entry name" value="OmpH"/>
    <property type="match status" value="1"/>
</dbReference>
<feature type="signal peptide" evidence="3">
    <location>
        <begin position="1"/>
        <end position="24"/>
    </location>
</feature>
<dbReference type="SUPFAM" id="SSF111384">
    <property type="entry name" value="OmpH-like"/>
    <property type="match status" value="1"/>
</dbReference>
<dbReference type="KEGG" id="sniv:SFSGTM_20590"/>